<proteinExistence type="predicted"/>
<gene>
    <name evidence="2" type="ORF">BCR35DRAFT_330751</name>
</gene>
<evidence type="ECO:0000313" key="3">
    <source>
        <dbReference type="Proteomes" id="UP000193467"/>
    </source>
</evidence>
<organism evidence="2 3">
    <name type="scientific">Leucosporidium creatinivorum</name>
    <dbReference type="NCBI Taxonomy" id="106004"/>
    <lineage>
        <taxon>Eukaryota</taxon>
        <taxon>Fungi</taxon>
        <taxon>Dikarya</taxon>
        <taxon>Basidiomycota</taxon>
        <taxon>Pucciniomycotina</taxon>
        <taxon>Microbotryomycetes</taxon>
        <taxon>Leucosporidiales</taxon>
        <taxon>Leucosporidium</taxon>
    </lineage>
</organism>
<keyword evidence="3" id="KW-1185">Reference proteome</keyword>
<evidence type="ECO:0000256" key="1">
    <source>
        <dbReference type="SAM" id="SignalP"/>
    </source>
</evidence>
<accession>A0A1Y2FQ05</accession>
<dbReference type="EMBL" id="MCGR01000015">
    <property type="protein sequence ID" value="ORY86058.1"/>
    <property type="molecule type" value="Genomic_DNA"/>
</dbReference>
<keyword evidence="1" id="KW-0732">Signal</keyword>
<feature type="chain" id="PRO_5012440732" evidence="1">
    <location>
        <begin position="23"/>
        <end position="305"/>
    </location>
</feature>
<reference evidence="2 3" key="1">
    <citation type="submission" date="2016-07" db="EMBL/GenBank/DDBJ databases">
        <title>Pervasive Adenine N6-methylation of Active Genes in Fungi.</title>
        <authorList>
            <consortium name="DOE Joint Genome Institute"/>
            <person name="Mondo S.J."/>
            <person name="Dannebaum R.O."/>
            <person name="Kuo R.C."/>
            <person name="Labutti K."/>
            <person name="Haridas S."/>
            <person name="Kuo A."/>
            <person name="Salamov A."/>
            <person name="Ahrendt S.R."/>
            <person name="Lipzen A."/>
            <person name="Sullivan W."/>
            <person name="Andreopoulos W.B."/>
            <person name="Clum A."/>
            <person name="Lindquist E."/>
            <person name="Daum C."/>
            <person name="Ramamoorthy G.K."/>
            <person name="Gryganskyi A."/>
            <person name="Culley D."/>
            <person name="Magnuson J.K."/>
            <person name="James T.Y."/>
            <person name="O'Malley M.A."/>
            <person name="Stajich J.E."/>
            <person name="Spatafora J.W."/>
            <person name="Visel A."/>
            <person name="Grigoriev I.V."/>
        </authorList>
    </citation>
    <scope>NUCLEOTIDE SEQUENCE [LARGE SCALE GENOMIC DNA]</scope>
    <source>
        <strain evidence="2 3">62-1032</strain>
    </source>
</reference>
<sequence>MCRSSVTLFYGLWVKSWSLAFAADAYGQINPTLLGIDLIARRWREGKLEVEEQEMKTTARDLPSEVWELVKQELIDVALEKQAAVQLACYRCPSCRNALGQSTEYEQKHYPELLTETRDLTDVWTCWEDLKCKRCIEWIGVGAFRWMKSGGRRAEVERLLSLYQLCMPSTAAHLEDYTSFDLNELSPVALPLRSSSTNWTLFNRPQVESDRIHKDDGDFADHDAYNLETSCLSIPADAELRFRRLIHTYRLWVVDPTKSTIVPLSERQPLSSAVSSTHQTIAEQEKPFDEAEPRWMLWSFAELCC</sequence>
<evidence type="ECO:0000313" key="2">
    <source>
        <dbReference type="EMBL" id="ORY86058.1"/>
    </source>
</evidence>
<dbReference type="AlphaFoldDB" id="A0A1Y2FQ05"/>
<dbReference type="Proteomes" id="UP000193467">
    <property type="component" value="Unassembled WGS sequence"/>
</dbReference>
<name>A0A1Y2FQ05_9BASI</name>
<protein>
    <submittedName>
        <fullName evidence="2">Uncharacterized protein</fullName>
    </submittedName>
</protein>
<dbReference type="InParanoid" id="A0A1Y2FQ05"/>
<dbReference type="STRING" id="106004.A0A1Y2FQ05"/>
<feature type="signal peptide" evidence="1">
    <location>
        <begin position="1"/>
        <end position="22"/>
    </location>
</feature>
<comment type="caution">
    <text evidence="2">The sequence shown here is derived from an EMBL/GenBank/DDBJ whole genome shotgun (WGS) entry which is preliminary data.</text>
</comment>
<dbReference type="OrthoDB" id="2532268at2759"/>